<protein>
    <recommendedName>
        <fullName evidence="1">EfeO-type cupredoxin-like domain-containing protein</fullName>
    </recommendedName>
</protein>
<dbReference type="Gene3D" id="2.60.40.420">
    <property type="entry name" value="Cupredoxins - blue copper proteins"/>
    <property type="match status" value="1"/>
</dbReference>
<reference evidence="2 3" key="1">
    <citation type="journal article" date="2016" name="Nat. Commun.">
        <title>Thousands of microbial genomes shed light on interconnected biogeochemical processes in an aquifer system.</title>
        <authorList>
            <person name="Anantharaman K."/>
            <person name="Brown C.T."/>
            <person name="Hug L.A."/>
            <person name="Sharon I."/>
            <person name="Castelle C.J."/>
            <person name="Probst A.J."/>
            <person name="Thomas B.C."/>
            <person name="Singh A."/>
            <person name="Wilkins M.J."/>
            <person name="Karaoz U."/>
            <person name="Brodie E.L."/>
            <person name="Williams K.H."/>
            <person name="Hubbard S.S."/>
            <person name="Banfield J.F."/>
        </authorList>
    </citation>
    <scope>NUCLEOTIDE SEQUENCE [LARGE SCALE GENOMIC DNA]</scope>
</reference>
<dbReference type="AlphaFoldDB" id="A0A1F4XJ45"/>
<evidence type="ECO:0000313" key="2">
    <source>
        <dbReference type="EMBL" id="OGC81638.1"/>
    </source>
</evidence>
<sequence length="128" mass="13941">MSVVSVSFLLLACDYSATQQTTPVPQSTAKADVTIEITNDGFNPASITINKGQTVEFVNRDSALHWPASAMHPTHSEYPTTGGCVGSSFDACHGLQNGEKFVFTFDQIGTWKYHDHLNITKFGSIEVK</sequence>
<organism evidence="2 3">
    <name type="scientific">Candidatus Abawacabacteria bacterium RBG_16_42_10</name>
    <dbReference type="NCBI Taxonomy" id="1817814"/>
    <lineage>
        <taxon>Bacteria</taxon>
        <taxon>Candidatus Abawacaibacteriota</taxon>
    </lineage>
</organism>
<gene>
    <name evidence="2" type="ORF">A2V81_05215</name>
</gene>
<dbReference type="STRING" id="1817814.A2V81_05215"/>
<proteinExistence type="predicted"/>
<comment type="caution">
    <text evidence="2">The sequence shown here is derived from an EMBL/GenBank/DDBJ whole genome shotgun (WGS) entry which is preliminary data.</text>
</comment>
<dbReference type="SUPFAM" id="SSF49503">
    <property type="entry name" value="Cupredoxins"/>
    <property type="match status" value="1"/>
</dbReference>
<dbReference type="EMBL" id="MEWR01000023">
    <property type="protein sequence ID" value="OGC81638.1"/>
    <property type="molecule type" value="Genomic_DNA"/>
</dbReference>
<evidence type="ECO:0000259" key="1">
    <source>
        <dbReference type="Pfam" id="PF13473"/>
    </source>
</evidence>
<dbReference type="InterPro" id="IPR028096">
    <property type="entry name" value="EfeO_Cupredoxin"/>
</dbReference>
<accession>A0A1F4XJ45</accession>
<dbReference type="InterPro" id="IPR008972">
    <property type="entry name" value="Cupredoxin"/>
</dbReference>
<evidence type="ECO:0000313" key="3">
    <source>
        <dbReference type="Proteomes" id="UP000177614"/>
    </source>
</evidence>
<feature type="domain" description="EfeO-type cupredoxin-like" evidence="1">
    <location>
        <begin position="20"/>
        <end position="115"/>
    </location>
</feature>
<name>A0A1F4XJ45_9BACT</name>
<dbReference type="Pfam" id="PF13473">
    <property type="entry name" value="Cupredoxin_1"/>
    <property type="match status" value="1"/>
</dbReference>
<dbReference type="Proteomes" id="UP000177614">
    <property type="component" value="Unassembled WGS sequence"/>
</dbReference>